<evidence type="ECO:0000313" key="2">
    <source>
        <dbReference type="EMBL" id="AMP07964.1"/>
    </source>
</evidence>
<gene>
    <name evidence="2" type="ORF">CAter282_0140</name>
</gene>
<dbReference type="Proteomes" id="UP000071778">
    <property type="component" value="Chromosome"/>
</dbReference>
<evidence type="ECO:0008006" key="4">
    <source>
        <dbReference type="Google" id="ProtNLM"/>
    </source>
</evidence>
<reference evidence="2 3" key="1">
    <citation type="submission" date="2015-11" db="EMBL/GenBank/DDBJ databases">
        <title>Exploring the genomic traits of fungus-feeding bacterial genus Collimonas.</title>
        <authorList>
            <person name="Song C."/>
            <person name="Schmidt R."/>
            <person name="de Jager V."/>
            <person name="Krzyzanowska D."/>
            <person name="Jongedijk E."/>
            <person name="Cankar K."/>
            <person name="Beekwilder J."/>
            <person name="van Veen A."/>
            <person name="de Boer W."/>
            <person name="van Veen J.A."/>
            <person name="Garbeva P."/>
        </authorList>
    </citation>
    <scope>NUCLEOTIDE SEQUENCE [LARGE SCALE GENOMIC DNA]</scope>
    <source>
        <strain evidence="2 3">Ter282</strain>
    </source>
</reference>
<sequence length="84" mass="8677">MTVISRSTPHGARAATLLAGLLGAAFALGCIVFFSIGHKPGEQHDFCLAAHAAELGISSSQLTSDTRYQQQMVAALSSCTGMVP</sequence>
<keyword evidence="1" id="KW-0812">Transmembrane</keyword>
<name>A0A127QD62_9BURK</name>
<dbReference type="AlphaFoldDB" id="A0A127QD62"/>
<dbReference type="PATRIC" id="fig|279058.17.peg.157"/>
<dbReference type="RefSeq" id="WP_061531889.1">
    <property type="nucleotide sequence ID" value="NZ_CP013233.1"/>
</dbReference>
<protein>
    <recommendedName>
        <fullName evidence="4">Lipoprotein</fullName>
    </recommendedName>
</protein>
<keyword evidence="3" id="KW-1185">Reference proteome</keyword>
<dbReference type="EMBL" id="CP013235">
    <property type="protein sequence ID" value="AMP07964.1"/>
    <property type="molecule type" value="Genomic_DNA"/>
</dbReference>
<feature type="transmembrane region" description="Helical" evidence="1">
    <location>
        <begin position="12"/>
        <end position="34"/>
    </location>
</feature>
<evidence type="ECO:0000256" key="1">
    <source>
        <dbReference type="SAM" id="Phobius"/>
    </source>
</evidence>
<accession>A0A127QD62</accession>
<proteinExistence type="predicted"/>
<dbReference type="OrthoDB" id="8780181at2"/>
<organism evidence="2 3">
    <name type="scientific">Collimonas arenae</name>
    <dbReference type="NCBI Taxonomy" id="279058"/>
    <lineage>
        <taxon>Bacteria</taxon>
        <taxon>Pseudomonadati</taxon>
        <taxon>Pseudomonadota</taxon>
        <taxon>Betaproteobacteria</taxon>
        <taxon>Burkholderiales</taxon>
        <taxon>Oxalobacteraceae</taxon>
        <taxon>Collimonas</taxon>
    </lineage>
</organism>
<dbReference type="PROSITE" id="PS51257">
    <property type="entry name" value="PROKAR_LIPOPROTEIN"/>
    <property type="match status" value="1"/>
</dbReference>
<keyword evidence="1" id="KW-1133">Transmembrane helix</keyword>
<evidence type="ECO:0000313" key="3">
    <source>
        <dbReference type="Proteomes" id="UP000071778"/>
    </source>
</evidence>
<keyword evidence="1" id="KW-0472">Membrane</keyword>